<proteinExistence type="predicted"/>
<dbReference type="InterPro" id="IPR014044">
    <property type="entry name" value="CAP_dom"/>
</dbReference>
<dbReference type="PANTHER" id="PTHR31157:SF1">
    <property type="entry name" value="SCP DOMAIN-CONTAINING PROTEIN"/>
    <property type="match status" value="1"/>
</dbReference>
<keyword evidence="4" id="KW-1185">Reference proteome</keyword>
<dbReference type="InterPro" id="IPR035940">
    <property type="entry name" value="CAP_sf"/>
</dbReference>
<feature type="region of interest" description="Disordered" evidence="1">
    <location>
        <begin position="1"/>
        <end position="23"/>
    </location>
</feature>
<comment type="caution">
    <text evidence="3">The sequence shown here is derived from an EMBL/GenBank/DDBJ whole genome shotgun (WGS) entry which is preliminary data.</text>
</comment>
<name>A0ABX1ALG2_9ACTN</name>
<evidence type="ECO:0000313" key="4">
    <source>
        <dbReference type="Proteomes" id="UP000746503"/>
    </source>
</evidence>
<dbReference type="PANTHER" id="PTHR31157">
    <property type="entry name" value="SCP DOMAIN-CONTAINING PROTEIN"/>
    <property type="match status" value="1"/>
</dbReference>
<organism evidence="3 4">
    <name type="scientific">Streptomyces spiramenti</name>
    <dbReference type="NCBI Taxonomy" id="2720606"/>
    <lineage>
        <taxon>Bacteria</taxon>
        <taxon>Bacillati</taxon>
        <taxon>Actinomycetota</taxon>
        <taxon>Actinomycetes</taxon>
        <taxon>Kitasatosporales</taxon>
        <taxon>Streptomycetaceae</taxon>
        <taxon>Streptomyces</taxon>
    </lineage>
</organism>
<feature type="domain" description="SCP" evidence="2">
    <location>
        <begin position="182"/>
        <end position="295"/>
    </location>
</feature>
<dbReference type="CDD" id="cd05379">
    <property type="entry name" value="CAP_bacterial"/>
    <property type="match status" value="1"/>
</dbReference>
<dbReference type="EMBL" id="JAAVJB010000008">
    <property type="protein sequence ID" value="NJP65120.1"/>
    <property type="molecule type" value="Genomic_DNA"/>
</dbReference>
<protein>
    <submittedName>
        <fullName evidence="3">CAP domain-containing protein</fullName>
    </submittedName>
</protein>
<feature type="compositionally biased region" description="Pro residues" evidence="1">
    <location>
        <begin position="146"/>
        <end position="166"/>
    </location>
</feature>
<feature type="compositionally biased region" description="Acidic residues" evidence="1">
    <location>
        <begin position="96"/>
        <end position="126"/>
    </location>
</feature>
<sequence length="297" mass="31459">MGRHGRSTPVRRAVHRKQGPARAGLLSASAALTIGAMAIGTGVLPSPGDTDDQRDVAAHEGDRSLDAASAAPDRERDDATSRAAEREKEPEASESPSEEPEADEEDEDTEVEDPTESAEPDPDPEPAEPAPETVVESEPSSAAPSPDRPSSPSSPPSSNPSTPSTPPQSDDPAQQAAARVLSIVNEERARAGCRPVTNDGNLAVLAQDFSRDMAERDFFDHTDPDGRSPWDRADRAGISNLGGENIARGQQSAEAVMDSWMNSEGHRANILNCDFKTLGVGVHLGPGGPWWTQNFGY</sequence>
<dbReference type="Gene3D" id="3.40.33.10">
    <property type="entry name" value="CAP"/>
    <property type="match status" value="1"/>
</dbReference>
<dbReference type="Proteomes" id="UP000746503">
    <property type="component" value="Unassembled WGS sequence"/>
</dbReference>
<evidence type="ECO:0000259" key="2">
    <source>
        <dbReference type="Pfam" id="PF00188"/>
    </source>
</evidence>
<dbReference type="RefSeq" id="WP_167931647.1">
    <property type="nucleotide sequence ID" value="NZ_JAAVJB010000008.1"/>
</dbReference>
<feature type="compositionally biased region" description="Low complexity" evidence="1">
    <location>
        <begin position="167"/>
        <end position="177"/>
    </location>
</feature>
<gene>
    <name evidence="3" type="ORF">HCJ92_02160</name>
</gene>
<evidence type="ECO:0000256" key="1">
    <source>
        <dbReference type="SAM" id="MobiDB-lite"/>
    </source>
</evidence>
<feature type="region of interest" description="Disordered" evidence="1">
    <location>
        <begin position="40"/>
        <end position="177"/>
    </location>
</feature>
<feature type="compositionally biased region" description="Basic and acidic residues" evidence="1">
    <location>
        <begin position="51"/>
        <end position="65"/>
    </location>
</feature>
<evidence type="ECO:0000313" key="3">
    <source>
        <dbReference type="EMBL" id="NJP65120.1"/>
    </source>
</evidence>
<dbReference type="SUPFAM" id="SSF55797">
    <property type="entry name" value="PR-1-like"/>
    <property type="match status" value="1"/>
</dbReference>
<feature type="compositionally biased region" description="Basic and acidic residues" evidence="1">
    <location>
        <begin position="72"/>
        <end position="91"/>
    </location>
</feature>
<dbReference type="Pfam" id="PF00188">
    <property type="entry name" value="CAP"/>
    <property type="match status" value="1"/>
</dbReference>
<feature type="compositionally biased region" description="Low complexity" evidence="1">
    <location>
        <begin position="130"/>
        <end position="145"/>
    </location>
</feature>
<reference evidence="3 4" key="1">
    <citation type="submission" date="2020-03" db="EMBL/GenBank/DDBJ databases">
        <title>Draft genome of Streptomyces sp. ventii, isolated from the Axial Seamount in the Pacific Ocean, and resequencing of the two type strains Streptomyces lonarensis strain NCL 716 and Streptomyces bohaiensis strain 11A07.</title>
        <authorList>
            <person name="Loughran R.M."/>
            <person name="Pfannmuller K.M."/>
            <person name="Wasson B.J."/>
            <person name="Deadmond M.C."/>
            <person name="Paddock B.E."/>
            <person name="Koyack M.J."/>
            <person name="Gallegos D.A."/>
            <person name="Mitchell E.A."/>
            <person name="Ushijima B."/>
            <person name="Saw J.H."/>
            <person name="Mcphail K.L."/>
            <person name="Videau P."/>
        </authorList>
    </citation>
    <scope>NUCLEOTIDE SEQUENCE [LARGE SCALE GENOMIC DNA]</scope>
    <source>
        <strain evidence="4">5675061</strain>
    </source>
</reference>
<accession>A0ABX1ALG2</accession>